<evidence type="ECO:0000256" key="3">
    <source>
        <dbReference type="ARBA" id="ARBA00022737"/>
    </source>
</evidence>
<protein>
    <recommendedName>
        <fullName evidence="9">C2H2-type domain-containing protein</fullName>
    </recommendedName>
</protein>
<evidence type="ECO:0000256" key="4">
    <source>
        <dbReference type="ARBA" id="ARBA00022771"/>
    </source>
</evidence>
<dbReference type="SUPFAM" id="SSF57667">
    <property type="entry name" value="beta-beta-alpha zinc fingers"/>
    <property type="match status" value="3"/>
</dbReference>
<dbReference type="GO" id="GO:0005634">
    <property type="term" value="C:nucleus"/>
    <property type="evidence" value="ECO:0007669"/>
    <property type="project" value="UniProtKB-SubCell"/>
</dbReference>
<dbReference type="InterPro" id="IPR036236">
    <property type="entry name" value="Znf_C2H2_sf"/>
</dbReference>
<keyword evidence="11" id="KW-1185">Reference proteome</keyword>
<dbReference type="PROSITE" id="PS50157">
    <property type="entry name" value="ZINC_FINGER_C2H2_2"/>
    <property type="match status" value="4"/>
</dbReference>
<dbReference type="GO" id="GO:0006357">
    <property type="term" value="P:regulation of transcription by RNA polymerase II"/>
    <property type="evidence" value="ECO:0007669"/>
    <property type="project" value="UniProtKB-ARBA"/>
</dbReference>
<feature type="domain" description="C2H2-type" evidence="9">
    <location>
        <begin position="315"/>
        <end position="344"/>
    </location>
</feature>
<dbReference type="Proteomes" id="UP001626550">
    <property type="component" value="Unassembled WGS sequence"/>
</dbReference>
<keyword evidence="4 8" id="KW-0863">Zinc-finger</keyword>
<evidence type="ECO:0000256" key="6">
    <source>
        <dbReference type="ARBA" id="ARBA00023125"/>
    </source>
</evidence>
<evidence type="ECO:0000256" key="2">
    <source>
        <dbReference type="ARBA" id="ARBA00022723"/>
    </source>
</evidence>
<keyword evidence="7" id="KW-0539">Nucleus</keyword>
<feature type="domain" description="C2H2-type" evidence="9">
    <location>
        <begin position="228"/>
        <end position="252"/>
    </location>
</feature>
<dbReference type="Pfam" id="PF00096">
    <property type="entry name" value="zf-C2H2"/>
    <property type="match status" value="4"/>
</dbReference>
<feature type="domain" description="C2H2-type" evidence="9">
    <location>
        <begin position="285"/>
        <end position="314"/>
    </location>
</feature>
<dbReference type="Gene3D" id="3.30.160.60">
    <property type="entry name" value="Classic Zinc Finger"/>
    <property type="match status" value="4"/>
</dbReference>
<dbReference type="AlphaFoldDB" id="A0ABD2QDM6"/>
<keyword evidence="6" id="KW-0238">DNA-binding</keyword>
<accession>A0ABD2QDM6</accession>
<gene>
    <name evidence="10" type="ORF">Ciccas_004919</name>
</gene>
<comment type="caution">
    <text evidence="10">The sequence shown here is derived from an EMBL/GenBank/DDBJ whole genome shotgun (WGS) entry which is preliminary data.</text>
</comment>
<dbReference type="PROSITE" id="PS00028">
    <property type="entry name" value="ZINC_FINGER_C2H2_1"/>
    <property type="match status" value="3"/>
</dbReference>
<proteinExistence type="predicted"/>
<evidence type="ECO:0000313" key="11">
    <source>
        <dbReference type="Proteomes" id="UP001626550"/>
    </source>
</evidence>
<dbReference type="SMART" id="SM00355">
    <property type="entry name" value="ZnF_C2H2"/>
    <property type="match status" value="4"/>
</dbReference>
<dbReference type="PANTHER" id="PTHR14003">
    <property type="entry name" value="TRANSCRIPTIONAL REPRESSOR PROTEIN YY"/>
    <property type="match status" value="1"/>
</dbReference>
<dbReference type="FunFam" id="3.30.160.60:FF:000104">
    <property type="entry name" value="Transcriptional repressor protein YY1"/>
    <property type="match status" value="1"/>
</dbReference>
<evidence type="ECO:0000256" key="5">
    <source>
        <dbReference type="ARBA" id="ARBA00022833"/>
    </source>
</evidence>
<reference evidence="10 11" key="1">
    <citation type="submission" date="2024-11" db="EMBL/GenBank/DDBJ databases">
        <title>Adaptive evolution of stress response genes in parasites aligns with host niche diversity.</title>
        <authorList>
            <person name="Hahn C."/>
            <person name="Resl P."/>
        </authorList>
    </citation>
    <scope>NUCLEOTIDE SEQUENCE [LARGE SCALE GENOMIC DNA]</scope>
    <source>
        <strain evidence="10">EGGRZ-B1_66</strain>
        <tissue evidence="10">Body</tissue>
    </source>
</reference>
<dbReference type="InterPro" id="IPR013087">
    <property type="entry name" value="Znf_C2H2_type"/>
</dbReference>
<dbReference type="EMBL" id="JBJKFK010000540">
    <property type="protein sequence ID" value="KAL3316431.1"/>
    <property type="molecule type" value="Genomic_DNA"/>
</dbReference>
<evidence type="ECO:0000256" key="1">
    <source>
        <dbReference type="ARBA" id="ARBA00004123"/>
    </source>
</evidence>
<dbReference type="FunFam" id="3.30.160.60:FF:000072">
    <property type="entry name" value="zinc finger protein 143 isoform X1"/>
    <property type="match status" value="1"/>
</dbReference>
<evidence type="ECO:0000256" key="8">
    <source>
        <dbReference type="PROSITE-ProRule" id="PRU00042"/>
    </source>
</evidence>
<dbReference type="PANTHER" id="PTHR14003:SF19">
    <property type="entry name" value="YY2 TRANSCRIPTION FACTOR"/>
    <property type="match status" value="1"/>
</dbReference>
<comment type="subcellular location">
    <subcellularLocation>
        <location evidence="1">Nucleus</location>
    </subcellularLocation>
</comment>
<dbReference type="FunFam" id="3.30.160.60:FF:000109">
    <property type="entry name" value="Transcriptional repressor protein YY1"/>
    <property type="match status" value="1"/>
</dbReference>
<dbReference type="GO" id="GO:0003677">
    <property type="term" value="F:DNA binding"/>
    <property type="evidence" value="ECO:0007669"/>
    <property type="project" value="UniProtKB-KW"/>
</dbReference>
<organism evidence="10 11">
    <name type="scientific">Cichlidogyrus casuarinus</name>
    <dbReference type="NCBI Taxonomy" id="1844966"/>
    <lineage>
        <taxon>Eukaryota</taxon>
        <taxon>Metazoa</taxon>
        <taxon>Spiralia</taxon>
        <taxon>Lophotrochozoa</taxon>
        <taxon>Platyhelminthes</taxon>
        <taxon>Monogenea</taxon>
        <taxon>Monopisthocotylea</taxon>
        <taxon>Dactylogyridea</taxon>
        <taxon>Ancyrocephalidae</taxon>
        <taxon>Cichlidogyrus</taxon>
    </lineage>
</organism>
<dbReference type="GO" id="GO:0008270">
    <property type="term" value="F:zinc ion binding"/>
    <property type="evidence" value="ECO:0007669"/>
    <property type="project" value="UniProtKB-KW"/>
</dbReference>
<keyword evidence="2" id="KW-0479">Metal-binding</keyword>
<keyword evidence="3" id="KW-0677">Repeat</keyword>
<sequence>MGIDGVAVEDPDFSLSFAEFQTPLSVLNMRGDEPSKKEDVDPFRRSASLTKTASSILSANKASNRVTNGCLSNTVKLMPKSASPGTPPSKPLTFLSGNESRQLVTAKPWATRVAILCPSAVTKMQYPASSGIKLMPISSNGIISSKPTSTSTSSATTIINGGNITLRTTPATQNYILSPAPSSTSDRAFTPGNSLTGSQTTRFFFTTAGGSAALPRTVSQHTMAARSVICPQPGCGKSFRDTPAMRKHLHTHGPRVHICGECGKAFVESSKLKRHQLVHTGEKPFQCTFDGCGKRFSLDFNLRTHLRIHTGDRPYPCPQPGCTKRFAQSTNLKSHLATHSKIRTFSSNSVIPGSTTLSGNNVQNNPALLVSSAQFMNPNPKGSFVASAILANNQQNRAQFNLLRHNSTITSNNTLMAIPQGAATSFLSTGQSLPGSPTGSSKSRWPSGLRRCVQVAVTLWRGFESHS</sequence>
<name>A0ABD2QDM6_9PLAT</name>
<evidence type="ECO:0000313" key="10">
    <source>
        <dbReference type="EMBL" id="KAL3316431.1"/>
    </source>
</evidence>
<evidence type="ECO:0000256" key="7">
    <source>
        <dbReference type="ARBA" id="ARBA00023242"/>
    </source>
</evidence>
<feature type="domain" description="C2H2-type" evidence="9">
    <location>
        <begin position="257"/>
        <end position="284"/>
    </location>
</feature>
<evidence type="ECO:0000259" key="9">
    <source>
        <dbReference type="PROSITE" id="PS50157"/>
    </source>
</evidence>
<keyword evidence="5" id="KW-0862">Zinc</keyword>